<protein>
    <recommendedName>
        <fullName evidence="2">Protein kinase domain-containing protein</fullName>
    </recommendedName>
</protein>
<proteinExistence type="predicted"/>
<dbReference type="InterPro" id="IPR000719">
    <property type="entry name" value="Prot_kinase_dom"/>
</dbReference>
<dbReference type="GO" id="GO:0004672">
    <property type="term" value="F:protein kinase activity"/>
    <property type="evidence" value="ECO:0007669"/>
    <property type="project" value="InterPro"/>
</dbReference>
<dbReference type="Gene3D" id="1.10.510.10">
    <property type="entry name" value="Transferase(Phosphotransferase) domain 1"/>
    <property type="match status" value="2"/>
</dbReference>
<dbReference type="SMR" id="I1H7V0"/>
<name>I1H7V0_BRADI</name>
<dbReference type="InterPro" id="IPR008266">
    <property type="entry name" value="Tyr_kinase_AS"/>
</dbReference>
<dbReference type="SUPFAM" id="SSF56112">
    <property type="entry name" value="Protein kinase-like (PK-like)"/>
    <property type="match status" value="1"/>
</dbReference>
<accession>I1H7V0</accession>
<dbReference type="AlphaFoldDB" id="I1H7V0"/>
<keyword evidence="1" id="KW-0812">Transmembrane</keyword>
<dbReference type="EMBL" id="CM000880">
    <property type="protein sequence ID" value="PNT77835.1"/>
    <property type="molecule type" value="Genomic_DNA"/>
</dbReference>
<dbReference type="OMA" id="VHMDIRT"/>
<dbReference type="EnsemblPlants" id="PNT77835">
    <property type="protein sequence ID" value="PNT77835"/>
    <property type="gene ID" value="BRADI_1g69290v3"/>
</dbReference>
<reference evidence="4" key="3">
    <citation type="submission" date="2018-08" db="UniProtKB">
        <authorList>
            <consortium name="EnsemblPlants"/>
        </authorList>
    </citation>
    <scope>IDENTIFICATION</scope>
    <source>
        <strain evidence="4">cv. Bd21</strain>
    </source>
</reference>
<dbReference type="OrthoDB" id="1668230at2759"/>
<reference evidence="3" key="2">
    <citation type="submission" date="2017-06" db="EMBL/GenBank/DDBJ databases">
        <title>WGS assembly of Brachypodium distachyon.</title>
        <authorList>
            <consortium name="The International Brachypodium Initiative"/>
            <person name="Lucas S."/>
            <person name="Harmon-Smith M."/>
            <person name="Lail K."/>
            <person name="Tice H."/>
            <person name="Grimwood J."/>
            <person name="Bruce D."/>
            <person name="Barry K."/>
            <person name="Shu S."/>
            <person name="Lindquist E."/>
            <person name="Wang M."/>
            <person name="Pitluck S."/>
            <person name="Vogel J.P."/>
            <person name="Garvin D.F."/>
            <person name="Mockler T.C."/>
            <person name="Schmutz J."/>
            <person name="Rokhsar D."/>
            <person name="Bevan M.W."/>
        </authorList>
    </citation>
    <scope>NUCLEOTIDE SEQUENCE</scope>
    <source>
        <strain evidence="3">Bd21</strain>
    </source>
</reference>
<feature type="transmembrane region" description="Helical" evidence="1">
    <location>
        <begin position="292"/>
        <end position="315"/>
    </location>
</feature>
<dbReference type="PANTHER" id="PTHR45927">
    <property type="entry name" value="LYSM-DOMAIN RECEPTOR-LIKE KINASE-RELATED"/>
    <property type="match status" value="1"/>
</dbReference>
<reference evidence="3 4" key="1">
    <citation type="journal article" date="2010" name="Nature">
        <title>Genome sequencing and analysis of the model grass Brachypodium distachyon.</title>
        <authorList>
            <consortium name="International Brachypodium Initiative"/>
        </authorList>
    </citation>
    <scope>NUCLEOTIDE SEQUENCE [LARGE SCALE GENOMIC DNA]</scope>
    <source>
        <strain evidence="3 4">Bd21</strain>
    </source>
</reference>
<dbReference type="HOGENOM" id="CLU_000288_99_3_1"/>
<evidence type="ECO:0000259" key="2">
    <source>
        <dbReference type="PROSITE" id="PS50011"/>
    </source>
</evidence>
<organism evidence="4">
    <name type="scientific">Brachypodium distachyon</name>
    <name type="common">Purple false brome</name>
    <name type="synonym">Trachynia distachya</name>
    <dbReference type="NCBI Taxonomy" id="15368"/>
    <lineage>
        <taxon>Eukaryota</taxon>
        <taxon>Viridiplantae</taxon>
        <taxon>Streptophyta</taxon>
        <taxon>Embryophyta</taxon>
        <taxon>Tracheophyta</taxon>
        <taxon>Spermatophyta</taxon>
        <taxon>Magnoliopsida</taxon>
        <taxon>Liliopsida</taxon>
        <taxon>Poales</taxon>
        <taxon>Poaceae</taxon>
        <taxon>BOP clade</taxon>
        <taxon>Pooideae</taxon>
        <taxon>Stipodae</taxon>
        <taxon>Brachypodieae</taxon>
        <taxon>Brachypodium</taxon>
    </lineage>
</organism>
<dbReference type="PROSITE" id="PS00109">
    <property type="entry name" value="PROTEIN_KINASE_TYR"/>
    <property type="match status" value="1"/>
</dbReference>
<dbReference type="InterPro" id="IPR059143">
    <property type="entry name" value="NFP_LysM2"/>
</dbReference>
<dbReference type="InterPro" id="IPR001245">
    <property type="entry name" value="Ser-Thr/Tyr_kinase_cat_dom"/>
</dbReference>
<dbReference type="GO" id="GO:0005524">
    <property type="term" value="F:ATP binding"/>
    <property type="evidence" value="ECO:0007669"/>
    <property type="project" value="InterPro"/>
</dbReference>
<keyword evidence="1" id="KW-0472">Membrane</keyword>
<feature type="domain" description="Protein kinase" evidence="2">
    <location>
        <begin position="353"/>
        <end position="650"/>
    </location>
</feature>
<evidence type="ECO:0000313" key="3">
    <source>
        <dbReference type="EMBL" id="PNT77835.1"/>
    </source>
</evidence>
<dbReference type="Pfam" id="PF23462">
    <property type="entry name" value="LysM3_NFP"/>
    <property type="match status" value="1"/>
</dbReference>
<dbReference type="PANTHER" id="PTHR45927:SF2">
    <property type="entry name" value="SERINE_THREONINE RECEPTOR-LIKE KINASE NFP"/>
    <property type="match status" value="1"/>
</dbReference>
<dbReference type="Gene3D" id="3.30.200.20">
    <property type="entry name" value="Phosphorylase Kinase, domain 1"/>
    <property type="match status" value="1"/>
</dbReference>
<gene>
    <name evidence="4" type="primary">LOC100836523</name>
    <name evidence="3" type="ORF">BRADI_1g69290v3</name>
</gene>
<dbReference type="Pfam" id="PF23457">
    <property type="entry name" value="LysM2_NFP"/>
    <property type="match status" value="1"/>
</dbReference>
<dbReference type="Proteomes" id="UP000008810">
    <property type="component" value="Chromosome 1"/>
</dbReference>
<dbReference type="InterPro" id="IPR059144">
    <property type="entry name" value="NFP_LysM3"/>
</dbReference>
<keyword evidence="1" id="KW-1133">Transmembrane helix</keyword>
<evidence type="ECO:0000313" key="5">
    <source>
        <dbReference type="Proteomes" id="UP000008810"/>
    </source>
</evidence>
<dbReference type="Pfam" id="PF23446">
    <property type="entry name" value="LysM1_NFP_LYK"/>
    <property type="match status" value="1"/>
</dbReference>
<dbReference type="Pfam" id="PF07714">
    <property type="entry name" value="PK_Tyr_Ser-Thr"/>
    <property type="match status" value="1"/>
</dbReference>
<sequence length="681" mass="74410">MKLCSAARYWLRTGAVLEIEPSPSSTSHHRCDSLRNTHTGRQMEHRRFGCPLLLLLLVVVLIFRCSEAQDVANGTERFACDVPAPCDTFVVYRTQSPGFLGLGSISDLFGVSRAMIASANNLTAKDGVLLPDQPLLVPVECGCTGNRSFANVTYPIQDGDTYYALALTAFENLTDFNIMQQLNPQAPATRLQAPEEVTVPLFCRCPTQAERAGGIRYHITYLWRPEDDMSTVSTLMNSSKSDIAEANNVTTEFTSPTAQPMLIPVSQPPKLPPLRYDASADGSGANKRGRGVAVAAGVAGSLVAFAALCVAAFAYRRYRKKKETVVQLGSPYATPKLSWHKHQQQHNYGLQSSSSLARMMNGGGDKIITSVSQFIDKPIVFGADEIMEATMNLDERCRIGSSYYRAKLDGEMFAVKPAKGDVSAEMRMTQMVNHASLIKLAGISFGTEGDYTFLVYEFAEKGSLDKWLYQKPPSSLPSSSSSSSSVDTLSWNQRLGIAFDVANGLLYMHEHTLPSMVHGDVRARNILLTADFRAKISNFSVATPAMADAADTSSDVFAFGLLILELLSGRRAMEARVGAEIGMLWRDIRAVLEAGDKRDARLRKWMDPALGSEFHMDAALSLAGMARACTEEDAARRPKMADVVFSLSMLVQPLPVGDAFEKLWQVSSEDNMGIVNEVAAR</sequence>
<evidence type="ECO:0000256" key="1">
    <source>
        <dbReference type="SAM" id="Phobius"/>
    </source>
</evidence>
<dbReference type="InterPro" id="IPR056561">
    <property type="entry name" value="NFP_LYK_LysM1"/>
</dbReference>
<dbReference type="PROSITE" id="PS50011">
    <property type="entry name" value="PROTEIN_KINASE_DOM"/>
    <property type="match status" value="1"/>
</dbReference>
<dbReference type="FunCoup" id="I1H7V0">
    <property type="interactions" value="1335"/>
</dbReference>
<dbReference type="eggNOG" id="ENOG502QQTK">
    <property type="taxonomic scope" value="Eukaryota"/>
</dbReference>
<evidence type="ECO:0000313" key="4">
    <source>
        <dbReference type="EnsemblPlants" id="PNT77835"/>
    </source>
</evidence>
<dbReference type="Gramene" id="PNT77835">
    <property type="protein sequence ID" value="PNT77835"/>
    <property type="gene ID" value="BRADI_1g69290v3"/>
</dbReference>
<dbReference type="InterPro" id="IPR052611">
    <property type="entry name" value="Plant_RLK_LysM"/>
</dbReference>
<dbReference type="InterPro" id="IPR011009">
    <property type="entry name" value="Kinase-like_dom_sf"/>
</dbReference>
<keyword evidence="5" id="KW-1185">Reference proteome</keyword>